<dbReference type="GO" id="GO:0016491">
    <property type="term" value="F:oxidoreductase activity"/>
    <property type="evidence" value="ECO:0007669"/>
    <property type="project" value="UniProtKB-KW"/>
</dbReference>
<organism evidence="1 2">
    <name type="scientific">Pseudoalteromonas fenneropenaei</name>
    <dbReference type="NCBI Taxonomy" id="1737459"/>
    <lineage>
        <taxon>Bacteria</taxon>
        <taxon>Pseudomonadati</taxon>
        <taxon>Pseudomonadota</taxon>
        <taxon>Gammaproteobacteria</taxon>
        <taxon>Alteromonadales</taxon>
        <taxon>Pseudoalteromonadaceae</taxon>
        <taxon>Pseudoalteromonas</taxon>
    </lineage>
</organism>
<dbReference type="Pfam" id="PF04820">
    <property type="entry name" value="Trp_halogenase"/>
    <property type="match status" value="1"/>
</dbReference>
<dbReference type="PANTHER" id="PTHR43747:SF4">
    <property type="entry name" value="FLAVIN-DEPENDENT TRYPTOPHAN HALOGENASE"/>
    <property type="match status" value="1"/>
</dbReference>
<dbReference type="PANTHER" id="PTHR43747">
    <property type="entry name" value="FAD-BINDING PROTEIN"/>
    <property type="match status" value="1"/>
</dbReference>
<dbReference type="PROSITE" id="PS51257">
    <property type="entry name" value="PROKAR_LIPOPROTEIN"/>
    <property type="match status" value="1"/>
</dbReference>
<dbReference type="Proteomes" id="UP001595453">
    <property type="component" value="Unassembled WGS sequence"/>
</dbReference>
<comment type="caution">
    <text evidence="1">The sequence shown here is derived from an EMBL/GenBank/DDBJ whole genome shotgun (WGS) entry which is preliminary data.</text>
</comment>
<dbReference type="EMBL" id="JBHRSD010000024">
    <property type="protein sequence ID" value="MFC3033616.1"/>
    <property type="molecule type" value="Genomic_DNA"/>
</dbReference>
<dbReference type="RefSeq" id="WP_377125339.1">
    <property type="nucleotide sequence ID" value="NZ_JBHRSD010000024.1"/>
</dbReference>
<name>A0ABV7CM56_9GAMM</name>
<proteinExistence type="predicted"/>
<dbReference type="PIRSF" id="PIRSF011396">
    <property type="entry name" value="Trp_halogenase"/>
    <property type="match status" value="1"/>
</dbReference>
<accession>A0ABV7CM56</accession>
<dbReference type="InterPro" id="IPR036188">
    <property type="entry name" value="FAD/NAD-bd_sf"/>
</dbReference>
<protein>
    <submittedName>
        <fullName evidence="1">Tryptophan halogenase family protein</fullName>
        <ecNumber evidence="1">1.14.19.-</ecNumber>
    </submittedName>
</protein>
<evidence type="ECO:0000313" key="1">
    <source>
        <dbReference type="EMBL" id="MFC3033616.1"/>
    </source>
</evidence>
<dbReference type="InterPro" id="IPR050816">
    <property type="entry name" value="Flavin-dep_Halogenase_NPB"/>
</dbReference>
<reference evidence="2" key="1">
    <citation type="journal article" date="2019" name="Int. J. Syst. Evol. Microbiol.">
        <title>The Global Catalogue of Microorganisms (GCM) 10K type strain sequencing project: providing services to taxonomists for standard genome sequencing and annotation.</title>
        <authorList>
            <consortium name="The Broad Institute Genomics Platform"/>
            <consortium name="The Broad Institute Genome Sequencing Center for Infectious Disease"/>
            <person name="Wu L."/>
            <person name="Ma J."/>
        </authorList>
    </citation>
    <scope>NUCLEOTIDE SEQUENCE [LARGE SCALE GENOMIC DNA]</scope>
    <source>
        <strain evidence="2">KCTC 42730</strain>
    </source>
</reference>
<dbReference type="Gene3D" id="3.50.50.60">
    <property type="entry name" value="FAD/NAD(P)-binding domain"/>
    <property type="match status" value="1"/>
</dbReference>
<gene>
    <name evidence="1" type="ORF">ACFOEE_13900</name>
</gene>
<evidence type="ECO:0000313" key="2">
    <source>
        <dbReference type="Proteomes" id="UP001595453"/>
    </source>
</evidence>
<keyword evidence="1" id="KW-0560">Oxidoreductase</keyword>
<dbReference type="InterPro" id="IPR033856">
    <property type="entry name" value="Trp_halogen"/>
</dbReference>
<keyword evidence="2" id="KW-1185">Reference proteome</keyword>
<sequence length="516" mass="58582">MNSQDKIRKIIILGGGTAGWLAACHLARKLKPNHSDGIQIELIESPHCPNIGVGEGTVPLMAKTLKEFGISESEFIQSCNVSFKQGILFENWNKPAAENTEPHRYYHPFEYPLLNNDSVANWLQTKPSDFSYAMGMQSTICDLGLAPKAITDKEYEGKLPYGYHLDAGLFSQFLAKHATTKLGVSHRCAHIIDAELTPDEHITCLIDEHGNRYAADFFVDCSGFEAFLLQQKLQVPTIPLTHTLFVDRALTIQIGHDERTPIVSYTKATAHQSGWIWDIALPTRRGIGLVYSSQYMAENDARTLLGDYINDAEKAQGARLIDMKIGYKAQFWKGNCVAIGLAQGFVEPLEATGLLLFDVTSKLLATQFPVYKSQLTICERRYNQDVKHLWESVAVFIKLHYALSNRDDSRFWLDNRDPATWPPRLNELLHQWRYQVPSYYDLPNGLDAFHLENYLYVLYGMAFETRIEEIAHRYEHAEKAQQQFATIRATAPQLAKHLQANQMLLEKIKQFGLSKI</sequence>
<dbReference type="EC" id="1.14.19.-" evidence="1"/>
<dbReference type="InterPro" id="IPR006905">
    <property type="entry name" value="Flavin_halogenase"/>
</dbReference>
<dbReference type="SUPFAM" id="SSF51905">
    <property type="entry name" value="FAD/NAD(P)-binding domain"/>
    <property type="match status" value="1"/>
</dbReference>